<dbReference type="InterPro" id="IPR013324">
    <property type="entry name" value="RNA_pol_sigma_r3/r4-like"/>
</dbReference>
<gene>
    <name evidence="8" type="ORF">SAMN05216302_10796</name>
</gene>
<dbReference type="RefSeq" id="WP_090703771.1">
    <property type="nucleotide sequence ID" value="NZ_FOSP01000079.1"/>
</dbReference>
<dbReference type="AlphaFoldDB" id="A0A1I4HF45"/>
<dbReference type="SUPFAM" id="SSF88946">
    <property type="entry name" value="Sigma2 domain of RNA polymerase sigma factors"/>
    <property type="match status" value="1"/>
</dbReference>
<accession>A0A1I4HF45</accession>
<dbReference type="NCBIfam" id="TIGR02937">
    <property type="entry name" value="sigma70-ECF"/>
    <property type="match status" value="1"/>
</dbReference>
<dbReference type="InterPro" id="IPR036388">
    <property type="entry name" value="WH-like_DNA-bd_sf"/>
</dbReference>
<dbReference type="Gene3D" id="1.10.1740.10">
    <property type="match status" value="1"/>
</dbReference>
<evidence type="ECO:0000256" key="1">
    <source>
        <dbReference type="ARBA" id="ARBA00010641"/>
    </source>
</evidence>
<dbReference type="InterPro" id="IPR039425">
    <property type="entry name" value="RNA_pol_sigma-70-like"/>
</dbReference>
<evidence type="ECO:0000256" key="3">
    <source>
        <dbReference type="ARBA" id="ARBA00023082"/>
    </source>
</evidence>
<proteinExistence type="inferred from homology"/>
<dbReference type="Gene3D" id="1.10.10.10">
    <property type="entry name" value="Winged helix-like DNA-binding domain superfamily/Winged helix DNA-binding domain"/>
    <property type="match status" value="1"/>
</dbReference>
<dbReference type="InterPro" id="IPR013325">
    <property type="entry name" value="RNA_pol_sigma_r2"/>
</dbReference>
<dbReference type="InterPro" id="IPR007627">
    <property type="entry name" value="RNA_pol_sigma70_r2"/>
</dbReference>
<evidence type="ECO:0000256" key="5">
    <source>
        <dbReference type="ARBA" id="ARBA00023163"/>
    </source>
</evidence>
<comment type="similarity">
    <text evidence="1">Belongs to the sigma-70 factor family. ECF subfamily.</text>
</comment>
<feature type="domain" description="RNA polymerase sigma-70 region 2" evidence="6">
    <location>
        <begin position="26"/>
        <end position="92"/>
    </location>
</feature>
<evidence type="ECO:0000259" key="7">
    <source>
        <dbReference type="Pfam" id="PF08281"/>
    </source>
</evidence>
<keyword evidence="2" id="KW-0805">Transcription regulation</keyword>
<keyword evidence="9" id="KW-1185">Reference proteome</keyword>
<keyword evidence="3" id="KW-0731">Sigma factor</keyword>
<dbReference type="CDD" id="cd06171">
    <property type="entry name" value="Sigma70_r4"/>
    <property type="match status" value="1"/>
</dbReference>
<organism evidence="8 9">
    <name type="scientific">Nitrosomonas aestuarii</name>
    <dbReference type="NCBI Taxonomy" id="52441"/>
    <lineage>
        <taxon>Bacteria</taxon>
        <taxon>Pseudomonadati</taxon>
        <taxon>Pseudomonadota</taxon>
        <taxon>Betaproteobacteria</taxon>
        <taxon>Nitrosomonadales</taxon>
        <taxon>Nitrosomonadaceae</taxon>
        <taxon>Nitrosomonas</taxon>
    </lineage>
</organism>
<dbReference type="GO" id="GO:0006352">
    <property type="term" value="P:DNA-templated transcription initiation"/>
    <property type="evidence" value="ECO:0007669"/>
    <property type="project" value="InterPro"/>
</dbReference>
<dbReference type="InterPro" id="IPR013249">
    <property type="entry name" value="RNA_pol_sigma70_r4_t2"/>
</dbReference>
<dbReference type="STRING" id="52441.SAMN05216302_10796"/>
<dbReference type="Pfam" id="PF08281">
    <property type="entry name" value="Sigma70_r4_2"/>
    <property type="match status" value="1"/>
</dbReference>
<dbReference type="GO" id="GO:0016987">
    <property type="term" value="F:sigma factor activity"/>
    <property type="evidence" value="ECO:0007669"/>
    <property type="project" value="UniProtKB-KW"/>
</dbReference>
<evidence type="ECO:0000256" key="4">
    <source>
        <dbReference type="ARBA" id="ARBA00023125"/>
    </source>
</evidence>
<dbReference type="OrthoDB" id="9784272at2"/>
<dbReference type="InterPro" id="IPR014284">
    <property type="entry name" value="RNA_pol_sigma-70_dom"/>
</dbReference>
<keyword evidence="4" id="KW-0238">DNA-binding</keyword>
<dbReference type="EMBL" id="FOSP01000079">
    <property type="protein sequence ID" value="SFL40131.1"/>
    <property type="molecule type" value="Genomic_DNA"/>
</dbReference>
<dbReference type="Proteomes" id="UP000199533">
    <property type="component" value="Unassembled WGS sequence"/>
</dbReference>
<reference evidence="9" key="1">
    <citation type="submission" date="2016-10" db="EMBL/GenBank/DDBJ databases">
        <authorList>
            <person name="Varghese N."/>
            <person name="Submissions S."/>
        </authorList>
    </citation>
    <scope>NUCLEOTIDE SEQUENCE [LARGE SCALE GENOMIC DNA]</scope>
    <source>
        <strain evidence="9">Nm69</strain>
    </source>
</reference>
<keyword evidence="5" id="KW-0804">Transcription</keyword>
<evidence type="ECO:0000259" key="6">
    <source>
        <dbReference type="Pfam" id="PF04542"/>
    </source>
</evidence>
<protein>
    <submittedName>
        <fullName evidence="8">RNA polymerase sigma-70 factor, ECF subfamily</fullName>
    </submittedName>
</protein>
<dbReference type="Pfam" id="PF04542">
    <property type="entry name" value="Sigma70_r2"/>
    <property type="match status" value="1"/>
</dbReference>
<dbReference type="SUPFAM" id="SSF88659">
    <property type="entry name" value="Sigma3 and sigma4 domains of RNA polymerase sigma factors"/>
    <property type="match status" value="1"/>
</dbReference>
<name>A0A1I4HF45_9PROT</name>
<dbReference type="PANTHER" id="PTHR43133">
    <property type="entry name" value="RNA POLYMERASE ECF-TYPE SIGMA FACTO"/>
    <property type="match status" value="1"/>
</dbReference>
<dbReference type="GO" id="GO:0003677">
    <property type="term" value="F:DNA binding"/>
    <property type="evidence" value="ECO:0007669"/>
    <property type="project" value="UniProtKB-KW"/>
</dbReference>
<sequence>MATESPDDENLLLQIQEGDNNAFATLVKKHSTKYYNLVFRYMLNREAAEDIVQTAFLKLFENPGMWSPKKGVRFTTWFYRIVVNLCLDSKKKFKEIQLPEIFEISDDRPHQEEETLTLEAQSLLAAEIASLPDRQKSALILCFYEGMSHKEAAEILAISVKALQSLLMRAKERLKTRMKDYLWDTHE</sequence>
<feature type="domain" description="RNA polymerase sigma factor 70 region 4 type 2" evidence="7">
    <location>
        <begin position="124"/>
        <end position="174"/>
    </location>
</feature>
<evidence type="ECO:0000313" key="8">
    <source>
        <dbReference type="EMBL" id="SFL40131.1"/>
    </source>
</evidence>
<evidence type="ECO:0000313" key="9">
    <source>
        <dbReference type="Proteomes" id="UP000199533"/>
    </source>
</evidence>
<dbReference type="PANTHER" id="PTHR43133:SF8">
    <property type="entry name" value="RNA POLYMERASE SIGMA FACTOR HI_1459-RELATED"/>
    <property type="match status" value="1"/>
</dbReference>
<evidence type="ECO:0000256" key="2">
    <source>
        <dbReference type="ARBA" id="ARBA00023015"/>
    </source>
</evidence>